<dbReference type="InterPro" id="IPR013032">
    <property type="entry name" value="EGF-like_CS"/>
</dbReference>
<dbReference type="Pfam" id="PF00431">
    <property type="entry name" value="CUB"/>
    <property type="match status" value="23"/>
</dbReference>
<feature type="domain" description="CUB" evidence="8">
    <location>
        <begin position="2088"/>
        <end position="2152"/>
    </location>
</feature>
<feature type="domain" description="CUB" evidence="8">
    <location>
        <begin position="1532"/>
        <end position="1593"/>
    </location>
</feature>
<comment type="caution">
    <text evidence="10">The sequence shown here is derived from an EMBL/GenBank/DDBJ whole genome shotgun (WGS) entry which is preliminary data.</text>
</comment>
<dbReference type="InterPro" id="IPR035914">
    <property type="entry name" value="Sperma_CUB_dom_sf"/>
</dbReference>
<keyword evidence="3" id="KW-0677">Repeat</keyword>
<name>A0A8J5MSF4_HOMAM</name>
<evidence type="ECO:0000313" key="10">
    <source>
        <dbReference type="EMBL" id="KAG7161827.1"/>
    </source>
</evidence>
<feature type="domain" description="CUB" evidence="8">
    <location>
        <begin position="1398"/>
        <end position="1514"/>
    </location>
</feature>
<dbReference type="FunFam" id="2.60.120.290:FF:000060">
    <property type="entry name" value="Cubilin homolog"/>
    <property type="match status" value="1"/>
</dbReference>
<feature type="domain" description="CUB" evidence="8">
    <location>
        <begin position="605"/>
        <end position="718"/>
    </location>
</feature>
<dbReference type="SUPFAM" id="SSF49854">
    <property type="entry name" value="Spermadhesin, CUB domain"/>
    <property type="match status" value="25"/>
</dbReference>
<keyword evidence="4 7" id="KW-1015">Disulfide bond</keyword>
<feature type="domain" description="CUB" evidence="8">
    <location>
        <begin position="2926"/>
        <end position="2969"/>
    </location>
</feature>
<dbReference type="CDD" id="cd00054">
    <property type="entry name" value="EGF_CA"/>
    <property type="match status" value="2"/>
</dbReference>
<dbReference type="Proteomes" id="UP000747542">
    <property type="component" value="Unassembled WGS sequence"/>
</dbReference>
<dbReference type="GO" id="GO:0016318">
    <property type="term" value="P:ommatidial rotation"/>
    <property type="evidence" value="ECO:0007669"/>
    <property type="project" value="UniProtKB-ARBA"/>
</dbReference>
<dbReference type="Gene3D" id="2.10.25.10">
    <property type="entry name" value="Laminin"/>
    <property type="match status" value="3"/>
</dbReference>
<dbReference type="EMBL" id="JAHLQT010028808">
    <property type="protein sequence ID" value="KAG7161827.1"/>
    <property type="molecule type" value="Genomic_DNA"/>
</dbReference>
<feature type="domain" description="EGF-like" evidence="9">
    <location>
        <begin position="100"/>
        <end position="136"/>
    </location>
</feature>
<dbReference type="GO" id="GO:0050769">
    <property type="term" value="P:positive regulation of neurogenesis"/>
    <property type="evidence" value="ECO:0007669"/>
    <property type="project" value="UniProtKB-ARBA"/>
</dbReference>
<gene>
    <name evidence="10" type="primary">Cubn-L2</name>
    <name evidence="10" type="ORF">Hamer_G007484</name>
</gene>
<feature type="domain" description="CUB" evidence="8">
    <location>
        <begin position="1714"/>
        <end position="1833"/>
    </location>
</feature>
<feature type="disulfide bond" evidence="6">
    <location>
        <begin position="306"/>
        <end position="333"/>
    </location>
</feature>
<feature type="domain" description="EGF-like" evidence="9">
    <location>
        <begin position="138"/>
        <end position="174"/>
    </location>
</feature>
<dbReference type="InterPro" id="IPR000742">
    <property type="entry name" value="EGF"/>
</dbReference>
<keyword evidence="5" id="KW-0325">Glycoprotein</keyword>
<evidence type="ECO:0000259" key="8">
    <source>
        <dbReference type="PROSITE" id="PS01180"/>
    </source>
</evidence>
<evidence type="ECO:0000256" key="3">
    <source>
        <dbReference type="ARBA" id="ARBA00022737"/>
    </source>
</evidence>
<evidence type="ECO:0000256" key="2">
    <source>
        <dbReference type="ARBA" id="ARBA00022729"/>
    </source>
</evidence>
<dbReference type="SMART" id="SM00181">
    <property type="entry name" value="EGF"/>
    <property type="match status" value="4"/>
</dbReference>
<dbReference type="PANTHER" id="PTHR24251:SF37">
    <property type="entry name" value="CUB DOMAIN-CONTAINING PROTEIN"/>
    <property type="match status" value="1"/>
</dbReference>
<accession>A0A8J5MSF4</accession>
<feature type="domain" description="CUB" evidence="8">
    <location>
        <begin position="543"/>
        <end position="583"/>
    </location>
</feature>
<dbReference type="PROSITE" id="PS50026">
    <property type="entry name" value="EGF_3"/>
    <property type="match status" value="3"/>
</dbReference>
<dbReference type="PANTHER" id="PTHR24251">
    <property type="entry name" value="OVOCHYMASE-RELATED"/>
    <property type="match status" value="1"/>
</dbReference>
<keyword evidence="1 7" id="KW-0245">EGF-like domain</keyword>
<feature type="domain" description="CUB" evidence="8">
    <location>
        <begin position="1595"/>
        <end position="1710"/>
    </location>
</feature>
<dbReference type="SMART" id="SM00179">
    <property type="entry name" value="EGF_CA"/>
    <property type="match status" value="2"/>
</dbReference>
<feature type="disulfide bond" evidence="6">
    <location>
        <begin position="187"/>
        <end position="214"/>
    </location>
</feature>
<feature type="domain" description="EGF-like" evidence="9">
    <location>
        <begin position="32"/>
        <end position="77"/>
    </location>
</feature>
<dbReference type="InterPro" id="IPR000859">
    <property type="entry name" value="CUB_dom"/>
</dbReference>
<evidence type="ECO:0000256" key="7">
    <source>
        <dbReference type="PROSITE-ProRule" id="PRU00076"/>
    </source>
</evidence>
<feature type="disulfide bond" evidence="7">
    <location>
        <begin position="164"/>
        <end position="173"/>
    </location>
</feature>
<feature type="domain" description="CUB" evidence="8">
    <location>
        <begin position="958"/>
        <end position="1071"/>
    </location>
</feature>
<feature type="domain" description="CUB" evidence="8">
    <location>
        <begin position="2444"/>
        <end position="2557"/>
    </location>
</feature>
<dbReference type="PROSITE" id="PS00022">
    <property type="entry name" value="EGF_1"/>
    <property type="match status" value="2"/>
</dbReference>
<dbReference type="InterPro" id="IPR001881">
    <property type="entry name" value="EGF-like_Ca-bd_dom"/>
</dbReference>
<feature type="domain" description="CUB" evidence="8">
    <location>
        <begin position="722"/>
        <end position="835"/>
    </location>
</feature>
<dbReference type="GO" id="GO:0048056">
    <property type="term" value="P:R3/R4 cell differentiation"/>
    <property type="evidence" value="ECO:0007669"/>
    <property type="project" value="UniProtKB-ARBA"/>
</dbReference>
<dbReference type="Pfam" id="PF12661">
    <property type="entry name" value="hEGF"/>
    <property type="match status" value="1"/>
</dbReference>
<feature type="domain" description="CUB" evidence="8">
    <location>
        <begin position="425"/>
        <end position="539"/>
    </location>
</feature>
<feature type="domain" description="CUB" evidence="8">
    <location>
        <begin position="187"/>
        <end position="302"/>
    </location>
</feature>
<dbReference type="CDD" id="cd00041">
    <property type="entry name" value="CUB"/>
    <property type="match status" value="21"/>
</dbReference>
<dbReference type="SUPFAM" id="SSF57196">
    <property type="entry name" value="EGF/Laminin"/>
    <property type="match status" value="2"/>
</dbReference>
<evidence type="ECO:0000313" key="11">
    <source>
        <dbReference type="Proteomes" id="UP000747542"/>
    </source>
</evidence>
<keyword evidence="2" id="KW-0732">Signal</keyword>
<feature type="disulfide bond" evidence="6">
    <location>
        <begin position="1835"/>
        <end position="1862"/>
    </location>
</feature>
<sequence length="3022" mass="332733">MGTCVVTWTSGGRRCGSCAAGYSGDGVTCLPAPRACQYAQCHPLATCVDNPSMSPTYYQCICPSGYEGTGIGLHGCLLTSGGGGGGGGGGGRGGGGQLQPTNWCATQPCVNGGSCIQSASNYSCICVPWYSGRNCELNLDECASNPCMNGGTCSQGINTFTCNCPSSHTGDRCQTENERENQESDKCGGVLRGTEGVVTYPGVEGQLYNHNISCAWIIRVPRGKVINVTFQHFHMEGGRCNFDWLQIHDGLQMSSQLIGRFCGTSLPGNNGSIISTHNFLYLWFHSDHSVAGFGFNFTWNTTDPVCGEDFHGQEYGSFNSPGYPGRYPINRDCYWTVTVQPGKRIKFHFATLQIEVHPNCSFDFLEIRDGLTETGQSLGKFCTTQAPPPVTTSGSEAFLHFHSDVSISDTGFHISYSAEPGTPGCGGLLTNDVGEFSAPTLSDTYEHNQHCEWLIRVPAGETIQLNISELHVEHHPGCFFDYLAVRDGRRDTAPLLGKFCGPSTHRPEPIISTHNYLRVKFRTDSSISNRGFLANYTTIDTRCGGVLRDIFGLVNSPNSPDTYPSNTDCNWVLDLPPGYVIQITWHVNHDGFSFTYHGIDASRSCGGHYHTEMGMISSPNYPEYYPHQRTCEWTISVAVRHQIRLTFVDVEIEEADNCGFDSLEIRNGKYDTSPLMTKICSRNKTVPEVFSHNHQLYLKFRSDPSVSYEGFKLFWDAAATGCGGHMTAETGEIISPGYPQPYHHLADCYWTITVAEGSAVRLHFIDMDMETSPGCYYDFIEVRDGSSPLSHLLGRYCSLNLGVISLNSSGNSLWLRFRSDYSSSGRGFKATYMTDCNRVVRGPRGVITTPGFPDPYPLNRNCTWTIVAPLGNSINASFSSFVLEDHINQETNECLFDYVELYESQDRDRRGSRLGHYCRNLPPPVATASRMNRLEVNFVSDYLVPMNGFRMEWIVNGCGGELTKSSGIILSPNYPNSYPSNTECEWHISTHPGTKIQITIHSIDLENAGNCIFDVLQIHGGEDNTSPRLTSLCHEQMDATTVTTQGNQAFISFRSDQSVRGKGFNISYTSLPGGCGGLFTTPSGTIHSPNYPQHYDVHSDCVWTIRVWDGENEDFPLLLQHCGASLPVPSLVRASGNVMTVRLKADGSLSAKGFTANYQMGCGASLEVSLDETGELTSPHYPSPYTATLNCSWHIYAPPGYRVHLHIVHLDIHSRFPPNVNCSHEYLAVLDGGQLDSPMRGKYCGDRAPRSIVSSSEYLTVTLINNYAFVTFKAAYSVFSSRCGGTMTSARGELASPHYPEPYPGHTECEWTVNAGPGNSLRLDFIEFDLEETDGCNLNYVEVHERDPTGPLLLHNCTTSSTSLPAPITVREYLWIKFRSDINGVGARGFLASYSLLFGNSLYGESGEVTSPLYPHTYMGAEDITWTITVPWGKYVSITFLDMDIESNPVVDECNAGLVIYNGPSSEYSSVLGTFCGYETPSEPILTGRRSVLVRLNFRHVHEGSRFKFRYDAVSRSENMGQSHLAGASNNCSYMVSINGSSEISNPGHPGYANNLNCEWIIEAPPHEKIKIFIMFELEESSSCFYDYIGVYDVCGGFLEGAEGVISSPKFPDNYPSGQDCQWSIRVGIGKTIRLEFDTFRVANSTSTCGGDYLLIRNGGTQSSPFLGAGKFCGLSTPQIGESSSNILLLRFVTDNSIHEKGFKLRYYEQAATCGGQHRLTADLPRLTIHSPNFPNSPNPYTECSWTILAPSEKTISLHFDDTFTIPNLFGSCDQAFIEVRDGGTIISPPLLDKFCGTINPGTVHTTGSAIYVRYYNNITEHHPGFQADATIDTCGGSYNAIDGGYLSTPGFPGPYAHDLNCTWRIVAPLGHYVSLHMLDVDIYSLSDNCTQPRARLQIRDENATGEILGTYCSSGELVEPVNTASNIAFISFRGGDNPANSKGVRIMFNSSQEECGGEVTGIEGEIRSPGYPHGYPSRRICDWVIRVPAGKRVQLRFLDLDIPSAQMNYAFTDDVYHYCPDFIAIRNGPEVHSPVLTGRYICSNILPGGVDTLNSSMNVMRVTFKTQGHTQARGFRAQWTSDDPQECGGELPSISGQLASPGLHSSSYNHSLYCVWTLTNPHPENSSFVVTFTFLHLESHCFDYVLIQGGKSSSSCFFSTDSSINATGWNLTYGLGQCGGTLHGPQNVLTSPRYPAHYSNNVHCAWLLNYGDGEQIDLEFTNFRLEDSYHHDYVAIHNGPRFTSPLLGHYTGTTRPEHLRSMTNNLLIDGPHTPTMWFGQNKLCGKQAPLPVTSTGSRIKLLFHSNDAVQGKGFKVSWVTHCGRNYTNPTGYIVSPGHPDVYPPNTNCEFRILASPQQFVTIHFFSFVMEPGTNCMFDSLEVVSYGSLSYFRPRRLTTTMGPYCGRNEPPNVLTTRGTTVLRFRSDYSVQMTGFVANYSVSGCGGNMTAPGIIELPTRPTYHNHMACTWYITAPSGKVPHFKFQMLDVEPSRRCHYDKLSIYNGHTTQEEKLLRRFCGDHTESLPTVVTQEQEATVQFTTDHSVTGQGLKIALEFSYACGSNVNISYEGASQTIRSLDFNSDGNYEPMLDCQWLVRGQPNHVVTLNFTRLDLEPPGANDTIPCPYDSVEVRDGPSIASPLIGVFCNASTSPPTVSSSSDVMFVRLLTDNPCGVSGLQATNESQVIQTPGYPYQYPVSTRCKWVITAPEDQDIEIEVEDLRLESSLKCVKDRLYVSDYDPNESSSFQIMPGNSRYTHNIGGRRVYWLSNKLAHAYCGTTIPHNIFSTTNAMELRFVSDGETVAQGFRIRYSLGTCNRTYNGSSGNVFSRRRSSCFSTFVAPAGSFINLYFSGFATSTSHGQGCSDDRSLKVFDGADSSATLLLHACGYSLPAPVFSTSNSLHLEFRPSSWDYFRLNYATSTQSGGCGGALFFRRWGYVTSPGYPGPASPGLDCMFSLSTTPDENVALHFAPSNKMALRYVTGNGNITGQGWLARIDVGDPHESEVFDIDSSTQEEESTESSL</sequence>
<dbReference type="FunFam" id="2.60.120.290:FF:000005">
    <property type="entry name" value="Procollagen C-endopeptidase enhancer 1"/>
    <property type="match status" value="3"/>
</dbReference>
<dbReference type="GO" id="GO:0005509">
    <property type="term" value="F:calcium ion binding"/>
    <property type="evidence" value="ECO:0007669"/>
    <property type="project" value="InterPro"/>
</dbReference>
<feature type="disulfide bond" evidence="7">
    <location>
        <begin position="126"/>
        <end position="135"/>
    </location>
</feature>
<evidence type="ECO:0000256" key="4">
    <source>
        <dbReference type="ARBA" id="ARBA00023157"/>
    </source>
</evidence>
<protein>
    <submittedName>
        <fullName evidence="10">Cubilin-like 2</fullName>
    </submittedName>
</protein>
<evidence type="ECO:0000256" key="6">
    <source>
        <dbReference type="PROSITE-ProRule" id="PRU00059"/>
    </source>
</evidence>
<dbReference type="SMART" id="SM00042">
    <property type="entry name" value="CUB"/>
    <property type="match status" value="22"/>
</dbReference>
<feature type="domain" description="CUB" evidence="8">
    <location>
        <begin position="2560"/>
        <end position="2684"/>
    </location>
</feature>
<evidence type="ECO:0000259" key="9">
    <source>
        <dbReference type="PROSITE" id="PS50026"/>
    </source>
</evidence>
<feature type="disulfide bond" evidence="6">
    <location>
        <begin position="2926"/>
        <end position="2953"/>
    </location>
</feature>
<organism evidence="10 11">
    <name type="scientific">Homarus americanus</name>
    <name type="common">American lobster</name>
    <dbReference type="NCBI Taxonomy" id="6706"/>
    <lineage>
        <taxon>Eukaryota</taxon>
        <taxon>Metazoa</taxon>
        <taxon>Ecdysozoa</taxon>
        <taxon>Arthropoda</taxon>
        <taxon>Crustacea</taxon>
        <taxon>Multicrustacea</taxon>
        <taxon>Malacostraca</taxon>
        <taxon>Eumalacostraca</taxon>
        <taxon>Eucarida</taxon>
        <taxon>Decapoda</taxon>
        <taxon>Pleocyemata</taxon>
        <taxon>Astacidea</taxon>
        <taxon>Nephropoidea</taxon>
        <taxon>Nephropidae</taxon>
        <taxon>Homarus</taxon>
    </lineage>
</organism>
<feature type="domain" description="CUB" evidence="8">
    <location>
        <begin position="1835"/>
        <end position="1952"/>
    </location>
</feature>
<feature type="domain" description="CUB" evidence="8">
    <location>
        <begin position="1956"/>
        <end position="2083"/>
    </location>
</feature>
<feature type="disulfide bond" evidence="6">
    <location>
        <begin position="2088"/>
        <end position="2115"/>
    </location>
</feature>
<comment type="caution">
    <text evidence="7">Lacks conserved residue(s) required for the propagation of feature annotation.</text>
</comment>
<feature type="domain" description="CUB" evidence="8">
    <location>
        <begin position="2179"/>
        <end position="2322"/>
    </location>
</feature>
<feature type="domain" description="CUB" evidence="8">
    <location>
        <begin position="836"/>
        <end position="956"/>
    </location>
</feature>
<reference evidence="10" key="1">
    <citation type="journal article" date="2021" name="Sci. Adv.">
        <title>The American lobster genome reveals insights on longevity, neural, and immune adaptations.</title>
        <authorList>
            <person name="Polinski J.M."/>
            <person name="Zimin A.V."/>
            <person name="Clark K.F."/>
            <person name="Kohn A.B."/>
            <person name="Sadowski N."/>
            <person name="Timp W."/>
            <person name="Ptitsyn A."/>
            <person name="Khanna P."/>
            <person name="Romanova D.Y."/>
            <person name="Williams P."/>
            <person name="Greenwood S.J."/>
            <person name="Moroz L.L."/>
            <person name="Walt D.R."/>
            <person name="Bodnar A.G."/>
        </authorList>
    </citation>
    <scope>NUCLEOTIDE SEQUENCE</scope>
    <source>
        <strain evidence="10">GMGI-L3</strain>
    </source>
</reference>
<feature type="domain" description="CUB" evidence="8">
    <location>
        <begin position="2323"/>
        <end position="2442"/>
    </location>
</feature>
<feature type="domain" description="CUB" evidence="8">
    <location>
        <begin position="1283"/>
        <end position="1397"/>
    </location>
</feature>
<evidence type="ECO:0000256" key="1">
    <source>
        <dbReference type="ARBA" id="ARBA00022536"/>
    </source>
</evidence>
<dbReference type="Gene3D" id="2.60.120.290">
    <property type="entry name" value="Spermadhesin, CUB domain"/>
    <property type="match status" value="26"/>
</dbReference>
<feature type="domain" description="CUB" evidence="8">
    <location>
        <begin position="306"/>
        <end position="419"/>
    </location>
</feature>
<proteinExistence type="predicted"/>
<feature type="domain" description="CUB" evidence="8">
    <location>
        <begin position="2686"/>
        <end position="2813"/>
    </location>
</feature>
<dbReference type="FunFam" id="2.10.25.10:FF:000004">
    <property type="entry name" value="Neurogenic locus notch 1"/>
    <property type="match status" value="1"/>
</dbReference>
<dbReference type="PROSITE" id="PS01180">
    <property type="entry name" value="CUB"/>
    <property type="match status" value="25"/>
</dbReference>
<feature type="domain" description="CUB" evidence="8">
    <location>
        <begin position="1162"/>
        <end position="1279"/>
    </location>
</feature>
<keyword evidence="11" id="KW-1185">Reference proteome</keyword>
<dbReference type="FunFam" id="2.10.25.10:FF:000012">
    <property type="entry name" value="Delta-like protein"/>
    <property type="match status" value="1"/>
</dbReference>
<dbReference type="FunFam" id="2.60.120.290:FF:000013">
    <property type="entry name" value="Membrane frizzled-related protein"/>
    <property type="match status" value="6"/>
</dbReference>
<feature type="domain" description="CUB" evidence="8">
    <location>
        <begin position="1075"/>
        <end position="1161"/>
    </location>
</feature>
<feature type="domain" description="CUB" evidence="8">
    <location>
        <begin position="2815"/>
        <end position="2920"/>
    </location>
</feature>
<dbReference type="Pfam" id="PF00008">
    <property type="entry name" value="EGF"/>
    <property type="match status" value="1"/>
</dbReference>
<evidence type="ECO:0000256" key="5">
    <source>
        <dbReference type="ARBA" id="ARBA00023180"/>
    </source>
</evidence>
<dbReference type="FunFam" id="2.60.120.290:FF:000003">
    <property type="entry name" value="Neuropilin"/>
    <property type="match status" value="1"/>
</dbReference>